<keyword evidence="3" id="KW-0813">Transport</keyword>
<evidence type="ECO:0000259" key="18">
    <source>
        <dbReference type="PROSITE" id="PS51003"/>
    </source>
</evidence>
<dbReference type="CDD" id="cd00290">
    <property type="entry name" value="cytochrome_b_C"/>
    <property type="match status" value="1"/>
</dbReference>
<name>A0ABQ5A781_9ASTR</name>
<evidence type="ECO:0000256" key="16">
    <source>
        <dbReference type="SAM" id="Phobius"/>
    </source>
</evidence>
<feature type="transmembrane region" description="Helical" evidence="16">
    <location>
        <begin position="102"/>
        <end position="120"/>
    </location>
</feature>
<comment type="subunit">
    <text evidence="15">The 4 large subunits of the cytochrome b6-f complex are cytochrome b6, subunit IV (17 kDa polypeptide, PetD), cytochrome f and the Rieske protein, while the 4 small subunits are PetG, PetL, PetM and PetN. The complex functions as a dimer.</text>
</comment>
<evidence type="ECO:0000256" key="12">
    <source>
        <dbReference type="ARBA" id="ARBA00023004"/>
    </source>
</evidence>
<evidence type="ECO:0000256" key="5">
    <source>
        <dbReference type="ARBA" id="ARBA00022617"/>
    </source>
</evidence>
<evidence type="ECO:0000256" key="6">
    <source>
        <dbReference type="ARBA" id="ARBA00022660"/>
    </source>
</evidence>
<keyword evidence="10" id="KW-0249">Electron transport</keyword>
<evidence type="ECO:0000256" key="10">
    <source>
        <dbReference type="ARBA" id="ARBA00022982"/>
    </source>
</evidence>
<sequence>FAMTFYYRPTVTDAFASVQYIMTEANFGWLIRSVHRWSASVVLGVLTASFGVTGYSLPRDQIGYWAVKIVTGVPDAIPVIGAPLVELLRGSASVGQSTLTRFYSLHTFVLPLLTAVFMLMHFPMIRKQDMCLYLSATFEFTTKCVFVPTITAKLAKGLAVLEPSMIGEPADPFATPLEILPEWYFFPVFQILRTVPNKLLGVLLMVSVPAGLLTVPFLENVNKFQNPFRRPVATTVFLIGTAVALWLGIGATLPIDKSLTLGLF</sequence>
<feature type="domain" description="Cytochrome b/b6 N-terminal region profile" evidence="17">
    <location>
        <begin position="1"/>
        <end position="134"/>
    </location>
</feature>
<keyword evidence="4" id="KW-0602">Photosynthesis</keyword>
<evidence type="ECO:0000256" key="11">
    <source>
        <dbReference type="ARBA" id="ARBA00022989"/>
    </source>
</evidence>
<dbReference type="InterPro" id="IPR027387">
    <property type="entry name" value="Cytb/b6-like_sf"/>
</dbReference>
<dbReference type="InterPro" id="IPR048259">
    <property type="entry name" value="Cytochrome_b_N_euk/bac"/>
</dbReference>
<evidence type="ECO:0000256" key="14">
    <source>
        <dbReference type="ARBA" id="ARBA00023136"/>
    </source>
</evidence>
<evidence type="ECO:0000256" key="3">
    <source>
        <dbReference type="ARBA" id="ARBA00022448"/>
    </source>
</evidence>
<evidence type="ECO:0000256" key="4">
    <source>
        <dbReference type="ARBA" id="ARBA00022531"/>
    </source>
</evidence>
<dbReference type="Pfam" id="PF00032">
    <property type="entry name" value="Cytochrom_B_C"/>
    <property type="match status" value="1"/>
</dbReference>
<feature type="non-terminal residue" evidence="19">
    <location>
        <position position="1"/>
    </location>
</feature>
<comment type="caution">
    <text evidence="19">The sequence shown here is derived from an EMBL/GenBank/DDBJ whole genome shotgun (WGS) entry which is preliminary data.</text>
</comment>
<keyword evidence="5" id="KW-0349">Heme</keyword>
<dbReference type="PROSITE" id="PS51003">
    <property type="entry name" value="CYTB_CTER"/>
    <property type="match status" value="1"/>
</dbReference>
<dbReference type="Proteomes" id="UP001151760">
    <property type="component" value="Unassembled WGS sequence"/>
</dbReference>
<evidence type="ECO:0000256" key="2">
    <source>
        <dbReference type="ARBA" id="ARBA00013531"/>
    </source>
</evidence>
<dbReference type="NCBIfam" id="TIGR01156">
    <property type="entry name" value="cytb6_f_IV"/>
    <property type="match status" value="1"/>
</dbReference>
<dbReference type="Pfam" id="PF00033">
    <property type="entry name" value="Cytochrome_B"/>
    <property type="match status" value="1"/>
</dbReference>
<feature type="transmembrane region" description="Helical" evidence="16">
    <location>
        <begin position="199"/>
        <end position="218"/>
    </location>
</feature>
<evidence type="ECO:0000256" key="7">
    <source>
        <dbReference type="ARBA" id="ARBA00022692"/>
    </source>
</evidence>
<keyword evidence="8" id="KW-0479">Metal-binding</keyword>
<keyword evidence="9" id="KW-0999">Mitochondrion inner membrane</keyword>
<dbReference type="SUPFAM" id="SSF81342">
    <property type="entry name" value="Transmembrane di-heme cytochromes"/>
    <property type="match status" value="1"/>
</dbReference>
<dbReference type="PANTHER" id="PTHR19271:SF40">
    <property type="entry name" value="CYTOCHROME B"/>
    <property type="match status" value="1"/>
</dbReference>
<accession>A0ABQ5A781</accession>
<proteinExistence type="predicted"/>
<evidence type="ECO:0000256" key="1">
    <source>
        <dbReference type="ARBA" id="ARBA00004448"/>
    </source>
</evidence>
<dbReference type="InterPro" id="IPR016174">
    <property type="entry name" value="Di-haem_cyt_TM"/>
</dbReference>
<dbReference type="CDD" id="cd00284">
    <property type="entry name" value="Cytochrome_b_N"/>
    <property type="match status" value="1"/>
</dbReference>
<dbReference type="InterPro" id="IPR005870">
    <property type="entry name" value="Cyt_b6/f_cplx_suIV"/>
</dbReference>
<organism evidence="19 20">
    <name type="scientific">Tanacetum coccineum</name>
    <dbReference type="NCBI Taxonomy" id="301880"/>
    <lineage>
        <taxon>Eukaryota</taxon>
        <taxon>Viridiplantae</taxon>
        <taxon>Streptophyta</taxon>
        <taxon>Embryophyta</taxon>
        <taxon>Tracheophyta</taxon>
        <taxon>Spermatophyta</taxon>
        <taxon>Magnoliopsida</taxon>
        <taxon>eudicotyledons</taxon>
        <taxon>Gunneridae</taxon>
        <taxon>Pentapetalae</taxon>
        <taxon>asterids</taxon>
        <taxon>campanulids</taxon>
        <taxon>Asterales</taxon>
        <taxon>Asteraceae</taxon>
        <taxon>Asteroideae</taxon>
        <taxon>Anthemideae</taxon>
        <taxon>Anthemidinae</taxon>
        <taxon>Tanacetum</taxon>
    </lineage>
</organism>
<feature type="transmembrane region" description="Helical" evidence="16">
    <location>
        <begin position="230"/>
        <end position="249"/>
    </location>
</feature>
<protein>
    <recommendedName>
        <fullName evidence="2">Cytochrome b</fullName>
    </recommendedName>
</protein>
<dbReference type="SUPFAM" id="SSF81648">
    <property type="entry name" value="a domain/subunit of cytochrome bc1 complex (Ubiquinol-cytochrome c reductase)"/>
    <property type="match status" value="1"/>
</dbReference>
<evidence type="ECO:0000313" key="19">
    <source>
        <dbReference type="EMBL" id="GJS98162.1"/>
    </source>
</evidence>
<evidence type="ECO:0000259" key="17">
    <source>
        <dbReference type="PROSITE" id="PS51002"/>
    </source>
</evidence>
<dbReference type="InterPro" id="IPR048260">
    <property type="entry name" value="Cytochrome_b_C_euk/bac"/>
</dbReference>
<keyword evidence="12" id="KW-0408">Iron</keyword>
<reference evidence="19" key="2">
    <citation type="submission" date="2022-01" db="EMBL/GenBank/DDBJ databases">
        <authorList>
            <person name="Yamashiro T."/>
            <person name="Shiraishi A."/>
            <person name="Satake H."/>
            <person name="Nakayama K."/>
        </authorList>
    </citation>
    <scope>NUCLEOTIDE SEQUENCE</scope>
</reference>
<evidence type="ECO:0000256" key="13">
    <source>
        <dbReference type="ARBA" id="ARBA00023128"/>
    </source>
</evidence>
<dbReference type="InterPro" id="IPR036150">
    <property type="entry name" value="Cyt_b/b6_C_sf"/>
</dbReference>
<dbReference type="Gene3D" id="1.10.287.980">
    <property type="entry name" value="plastocyanin oxidoreductase"/>
    <property type="match status" value="1"/>
</dbReference>
<feature type="domain" description="Cytochrome b/b6 C-terminal region profile" evidence="18">
    <location>
        <begin position="111"/>
        <end position="264"/>
    </location>
</feature>
<evidence type="ECO:0000256" key="8">
    <source>
        <dbReference type="ARBA" id="ARBA00022723"/>
    </source>
</evidence>
<keyword evidence="13" id="KW-0496">Mitochondrion</keyword>
<reference evidence="19" key="1">
    <citation type="journal article" date="2022" name="Int. J. Mol. Sci.">
        <title>Draft Genome of Tanacetum Coccineum: Genomic Comparison of Closely Related Tanacetum-Family Plants.</title>
        <authorList>
            <person name="Yamashiro T."/>
            <person name="Shiraishi A."/>
            <person name="Nakayama K."/>
            <person name="Satake H."/>
        </authorList>
    </citation>
    <scope>NUCLEOTIDE SEQUENCE</scope>
</reference>
<keyword evidence="7 16" id="KW-0812">Transmembrane</keyword>
<keyword evidence="11 16" id="KW-1133">Transmembrane helix</keyword>
<evidence type="ECO:0000313" key="20">
    <source>
        <dbReference type="Proteomes" id="UP001151760"/>
    </source>
</evidence>
<evidence type="ECO:0000256" key="9">
    <source>
        <dbReference type="ARBA" id="ARBA00022792"/>
    </source>
</evidence>
<evidence type="ECO:0000256" key="15">
    <source>
        <dbReference type="ARBA" id="ARBA00025834"/>
    </source>
</evidence>
<keyword evidence="14 16" id="KW-0472">Membrane</keyword>
<dbReference type="PANTHER" id="PTHR19271">
    <property type="entry name" value="CYTOCHROME B"/>
    <property type="match status" value="1"/>
</dbReference>
<gene>
    <name evidence="19" type="ORF">Tco_0819332</name>
</gene>
<dbReference type="InterPro" id="IPR005797">
    <property type="entry name" value="Cyt_b/b6_N"/>
</dbReference>
<comment type="subcellular location">
    <subcellularLocation>
        <location evidence="1">Mitochondrion inner membrane</location>
        <topology evidence="1">Multi-pass membrane protein</topology>
    </subcellularLocation>
</comment>
<dbReference type="EMBL" id="BQNB010012022">
    <property type="protein sequence ID" value="GJS98162.1"/>
    <property type="molecule type" value="Genomic_DNA"/>
</dbReference>
<dbReference type="PROSITE" id="PS51002">
    <property type="entry name" value="CYTB_NTER"/>
    <property type="match status" value="1"/>
</dbReference>
<keyword evidence="6" id="KW-0679">Respiratory chain</keyword>
<dbReference type="InterPro" id="IPR005798">
    <property type="entry name" value="Cyt_b/b6_C"/>
</dbReference>
<dbReference type="Gene3D" id="1.20.810.10">
    <property type="entry name" value="Cytochrome Bc1 Complex, Chain C"/>
    <property type="match status" value="2"/>
</dbReference>
<keyword evidence="20" id="KW-1185">Reference proteome</keyword>